<dbReference type="NCBIfam" id="TIGR02556">
    <property type="entry name" value="cas_TM1802"/>
    <property type="match status" value="1"/>
</dbReference>
<gene>
    <name evidence="1" type="ordered locus">Desku_0452</name>
</gene>
<evidence type="ECO:0000313" key="1">
    <source>
        <dbReference type="EMBL" id="AEG14076.1"/>
    </source>
</evidence>
<keyword evidence="2" id="KW-1185">Reference proteome</keyword>
<evidence type="ECO:0000313" key="2">
    <source>
        <dbReference type="Proteomes" id="UP000009229"/>
    </source>
</evidence>
<proteinExistence type="predicted"/>
<dbReference type="InterPro" id="IPR013389">
    <property type="entry name" value="CRISPR-assoc_prot_Cas8b"/>
</dbReference>
<dbReference type="NCBIfam" id="TIGR02591">
    <property type="entry name" value="cas_Csh1"/>
    <property type="match status" value="1"/>
</dbReference>
<organism evidence="1 2">
    <name type="scientific">Desulfofundulus kuznetsovii (strain DSM 6115 / VKM B-1805 / 17)</name>
    <name type="common">Desulfotomaculum kuznetsovii</name>
    <dbReference type="NCBI Taxonomy" id="760568"/>
    <lineage>
        <taxon>Bacteria</taxon>
        <taxon>Bacillati</taxon>
        <taxon>Bacillota</taxon>
        <taxon>Clostridia</taxon>
        <taxon>Eubacteriales</taxon>
        <taxon>Peptococcaceae</taxon>
        <taxon>Desulfofundulus</taxon>
    </lineage>
</organism>
<name>A0AAU8PAV9_DESK7</name>
<sequence length="664" mass="73833">MVLLEAVALVGKTLARDGDPIEDLVLPLPKPPRVDKQYLVRLNFLTAGTKPELSADLVEIDPAVLSRYRWVGNNVGNRPQFFLTTDKLEYLVGQALPNLQAALQGMGRQETGFYQKIALLVETYFSTLPDGSPVLDPEKIGLAGKDFLQNTWDGASGKPRERAKKVIQAVAGELKRHLLAELDLKAPQVGLWSVLLDGEVLAADPSYAEVVVQSKEGAAAEGSKKSVPGVCSVCGLEKSSVTFDLSGLDFLKYYITDKIGFASGVSEEGFTRTFLICPGCLRALLLAEKYARQHLGLRAGPVNFLVLPSFLIEPEISRADLEAWAAKLRARVGALSSLAGWLESLGGRGGLENELEDFLEELPYDNLALLNFLFYQKSQSEFRVLALVKDVAPSRIAHLLRHSYRVATKGEALLGADRAWWLDLTRIYRLIPISEGRRGAEHKKLLYIYEALLGQRPVSYHFLVEQFVALAAIYHTGGFAGTNIHPPAPGYEELEMGHRMLQANLLLMFLREEQLLEGGMSLNGSPELEGLNKAVQDYLREMKYGEPATALFLLGYLMNQIGRKQAEAGYKQKPVLEKINYAGMLWGKVVQLSNIVFNQLRQYDILRYNEGLFAIMKRLLDAHRRDWPLSPQENVFYILSGYAYATRAAIRAKEESENSEIASE</sequence>
<dbReference type="KEGG" id="dku:Desku_0452"/>
<reference evidence="2" key="1">
    <citation type="submission" date="2011-05" db="EMBL/GenBank/DDBJ databases">
        <title>Complete sequence of Desulfotomaculum kuznetsovii DSM 6115.</title>
        <authorList>
            <person name="Lucas S."/>
            <person name="Han J."/>
            <person name="Lapidus A."/>
            <person name="Cheng J.-F."/>
            <person name="Goodwin L."/>
            <person name="Pitluck S."/>
            <person name="Peters L."/>
            <person name="Mikhailova N."/>
            <person name="Lu M."/>
            <person name="Saunders E."/>
            <person name="Han C."/>
            <person name="Tapia R."/>
            <person name="Land M."/>
            <person name="Hauser L."/>
            <person name="Kyrpides N."/>
            <person name="Ivanova N."/>
            <person name="Pagani I."/>
            <person name="Nazina T."/>
            <person name="Ivanova A."/>
            <person name="Parshina S."/>
            <person name="Kuever J."/>
            <person name="Muyzer G."/>
            <person name="Plugge C."/>
            <person name="Stams A."/>
            <person name="Woyke T."/>
        </authorList>
    </citation>
    <scope>NUCLEOTIDE SEQUENCE [LARGE SCALE GENOMIC DNA]</scope>
    <source>
        <strain evidence="2">DSM 6115 / VKM B-1805 / 17</strain>
    </source>
</reference>
<dbReference type="Pfam" id="PF09484">
    <property type="entry name" value="Cas_TM1802"/>
    <property type="match status" value="1"/>
</dbReference>
<dbReference type="EMBL" id="CP002770">
    <property type="protein sequence ID" value="AEG14076.1"/>
    <property type="molecule type" value="Genomic_DNA"/>
</dbReference>
<dbReference type="AlphaFoldDB" id="A0AAU8PAV9"/>
<dbReference type="Proteomes" id="UP000009229">
    <property type="component" value="Chromosome"/>
</dbReference>
<protein>
    <submittedName>
        <fullName evidence="1">CRISPR-associated protein Csh1 domain protein</fullName>
    </submittedName>
</protein>
<dbReference type="InterPro" id="IPR013420">
    <property type="entry name" value="CRISPR-assoc_prot_Cas8b/Csh1_C"/>
</dbReference>
<accession>A0AAU8PAV9</accession>
<dbReference type="RefSeq" id="WP_013821591.1">
    <property type="nucleotide sequence ID" value="NC_015573.1"/>
</dbReference>